<dbReference type="InterPro" id="IPR023753">
    <property type="entry name" value="FAD/NAD-binding_dom"/>
</dbReference>
<sequence>MTMQFDILILGSGPAATRIAEQCAERYQVAVIDSQEIGGTCALHGCNPKKVLVHAAELVDRTRRSKGQLIDDNSRASINWSQLIAFKETFTKPVTSQKTKKFKKKNISIFQGEARFTGLKTIEVDGAELEGEKIVICTGARPAPLKITGEDLITHSDQFLQCNRLPAELIFIGGGYISFEFAHVAQRAGSAVTVMDHNEQPLSGFEPSLVERLVDYSRTLGIEFALSSNVQSLVKNKNRKLQLTAKQKGMQKEYFADMVVHGAGRVPATEGLDLEQAAVEYDEKGIKVNQFMQSISNAHIYAAGDVVDTDQPKLTPVANQQAYTVVKNIIEGNHATPDYGVVPRVLFSVPQLASVGMDEAQASEAGYDFKVQTDDMSSWGSLRKVGVTCAAYKILIERQTDQVLGAHLLAPDAAETINLFALGMKFRLTATDLKSVLFAFPTSASNIRNMI</sequence>
<feature type="domain" description="FAD/NAD(P)-binding" evidence="6">
    <location>
        <begin position="5"/>
        <end position="322"/>
    </location>
</feature>
<dbReference type="Gene3D" id="3.50.50.60">
    <property type="entry name" value="FAD/NAD(P)-binding domain"/>
    <property type="match status" value="2"/>
</dbReference>
<name>A0ABX5YK63_9PLAN</name>
<dbReference type="PANTHER" id="PTHR43014:SF5">
    <property type="entry name" value="GLUTATHIONE REDUCTASE (NADPH)"/>
    <property type="match status" value="1"/>
</dbReference>
<reference evidence="7 8" key="1">
    <citation type="submission" date="2019-08" db="EMBL/GenBank/DDBJ databases">
        <title>Deep-cultivation of Planctomycetes and their phenomic and genomic characterization uncovers novel biology.</title>
        <authorList>
            <person name="Wiegand S."/>
            <person name="Jogler M."/>
            <person name="Boedeker C."/>
            <person name="Pinto D."/>
            <person name="Vollmers J."/>
            <person name="Rivas-Marin E."/>
            <person name="Kohn T."/>
            <person name="Peeters S.H."/>
            <person name="Heuer A."/>
            <person name="Rast P."/>
            <person name="Oberbeckmann S."/>
            <person name="Bunk B."/>
            <person name="Jeske O."/>
            <person name="Meyerdierks A."/>
            <person name="Storesund J.E."/>
            <person name="Kallscheuer N."/>
            <person name="Luecker S."/>
            <person name="Lage O.M."/>
            <person name="Pohl T."/>
            <person name="Merkel B.J."/>
            <person name="Hornburger P."/>
            <person name="Mueller R.-W."/>
            <person name="Bruemmer F."/>
            <person name="Labrenz M."/>
            <person name="Spormann A.M."/>
            <person name="Op den Camp H."/>
            <person name="Overmann J."/>
            <person name="Amann R."/>
            <person name="Jetten M.S.M."/>
            <person name="Mascher T."/>
            <person name="Medema M.H."/>
            <person name="Devos D.P."/>
            <person name="Kaster A.-K."/>
            <person name="Ovreas L."/>
            <person name="Rohde M."/>
            <person name="Galperin M.Y."/>
            <person name="Jogler C."/>
        </authorList>
    </citation>
    <scope>NUCLEOTIDE SEQUENCE [LARGE SCALE GENOMIC DNA]</scope>
    <source>
        <strain evidence="7 8">DSM 8797</strain>
    </source>
</reference>
<evidence type="ECO:0000259" key="5">
    <source>
        <dbReference type="Pfam" id="PF02852"/>
    </source>
</evidence>
<evidence type="ECO:0000256" key="1">
    <source>
        <dbReference type="ARBA" id="ARBA00001974"/>
    </source>
</evidence>
<keyword evidence="7" id="KW-0560">Oxidoreductase</keyword>
<protein>
    <submittedName>
        <fullName evidence="7">Glutathione amide reductase</fullName>
        <ecNumber evidence="7">1.8.1.16</ecNumber>
    </submittedName>
</protein>
<dbReference type="PIRSF" id="PIRSF000350">
    <property type="entry name" value="Mercury_reductase_MerA"/>
    <property type="match status" value="1"/>
</dbReference>
<dbReference type="InterPro" id="IPR016156">
    <property type="entry name" value="FAD/NAD-linked_Rdtase_dimer_sf"/>
</dbReference>
<keyword evidence="3" id="KW-0285">Flavoprotein</keyword>
<dbReference type="GO" id="GO:0016491">
    <property type="term" value="F:oxidoreductase activity"/>
    <property type="evidence" value="ECO:0007669"/>
    <property type="project" value="UniProtKB-KW"/>
</dbReference>
<evidence type="ECO:0000256" key="2">
    <source>
        <dbReference type="ARBA" id="ARBA00007532"/>
    </source>
</evidence>
<organism evidence="7 8">
    <name type="scientific">Gimesia maris</name>
    <dbReference type="NCBI Taxonomy" id="122"/>
    <lineage>
        <taxon>Bacteria</taxon>
        <taxon>Pseudomonadati</taxon>
        <taxon>Planctomycetota</taxon>
        <taxon>Planctomycetia</taxon>
        <taxon>Planctomycetales</taxon>
        <taxon>Planctomycetaceae</taxon>
        <taxon>Gimesia</taxon>
    </lineage>
</organism>
<dbReference type="SUPFAM" id="SSF55424">
    <property type="entry name" value="FAD/NAD-linked reductases, dimerisation (C-terminal) domain"/>
    <property type="match status" value="1"/>
</dbReference>
<keyword evidence="8" id="KW-1185">Reference proteome</keyword>
<gene>
    <name evidence="7" type="primary">garB</name>
    <name evidence="7" type="ORF">GmarT_19290</name>
</gene>
<dbReference type="EMBL" id="CP042910">
    <property type="protein sequence ID" value="QEG16068.1"/>
    <property type="molecule type" value="Genomic_DNA"/>
</dbReference>
<dbReference type="Pfam" id="PF02852">
    <property type="entry name" value="Pyr_redox_dim"/>
    <property type="match status" value="1"/>
</dbReference>
<dbReference type="Pfam" id="PF07992">
    <property type="entry name" value="Pyr_redox_2"/>
    <property type="match status" value="1"/>
</dbReference>
<dbReference type="InterPro" id="IPR036188">
    <property type="entry name" value="FAD/NAD-bd_sf"/>
</dbReference>
<dbReference type="RefSeq" id="WP_044240132.1">
    <property type="nucleotide sequence ID" value="NZ_CP042910.1"/>
</dbReference>
<dbReference type="Proteomes" id="UP000322887">
    <property type="component" value="Chromosome"/>
</dbReference>
<evidence type="ECO:0000256" key="3">
    <source>
        <dbReference type="ARBA" id="ARBA00022630"/>
    </source>
</evidence>
<evidence type="ECO:0000313" key="8">
    <source>
        <dbReference type="Proteomes" id="UP000322887"/>
    </source>
</evidence>
<keyword evidence="4" id="KW-0274">FAD</keyword>
<evidence type="ECO:0000256" key="4">
    <source>
        <dbReference type="ARBA" id="ARBA00022827"/>
    </source>
</evidence>
<dbReference type="InterPro" id="IPR004099">
    <property type="entry name" value="Pyr_nucl-diS_OxRdtase_dimer"/>
</dbReference>
<accession>A0ABX5YK63</accession>
<evidence type="ECO:0000313" key="7">
    <source>
        <dbReference type="EMBL" id="QEG16068.1"/>
    </source>
</evidence>
<evidence type="ECO:0000259" key="6">
    <source>
        <dbReference type="Pfam" id="PF07992"/>
    </source>
</evidence>
<dbReference type="EC" id="1.8.1.16" evidence="7"/>
<dbReference type="Gene3D" id="3.30.390.30">
    <property type="match status" value="1"/>
</dbReference>
<dbReference type="PRINTS" id="PR00411">
    <property type="entry name" value="PNDRDTASEI"/>
</dbReference>
<dbReference type="InterPro" id="IPR001100">
    <property type="entry name" value="Pyr_nuc-diS_OxRdtase"/>
</dbReference>
<comment type="similarity">
    <text evidence="2">Belongs to the class-I pyridine nucleotide-disulfide oxidoreductase family.</text>
</comment>
<dbReference type="PANTHER" id="PTHR43014">
    <property type="entry name" value="MERCURIC REDUCTASE"/>
    <property type="match status" value="1"/>
</dbReference>
<dbReference type="SUPFAM" id="SSF51905">
    <property type="entry name" value="FAD/NAD(P)-binding domain"/>
    <property type="match status" value="1"/>
</dbReference>
<feature type="domain" description="Pyridine nucleotide-disulphide oxidoreductase dimerisation" evidence="5">
    <location>
        <begin position="342"/>
        <end position="450"/>
    </location>
</feature>
<comment type="cofactor">
    <cofactor evidence="1">
        <name>FAD</name>
        <dbReference type="ChEBI" id="CHEBI:57692"/>
    </cofactor>
</comment>
<dbReference type="GeneID" id="98646542"/>
<dbReference type="PRINTS" id="PR00368">
    <property type="entry name" value="FADPNR"/>
</dbReference>
<proteinExistence type="inferred from homology"/>